<reference evidence="1 2" key="1">
    <citation type="submission" date="2018-06" db="EMBL/GenBank/DDBJ databases">
        <authorList>
            <consortium name="Pathogen Informatics"/>
            <person name="Doyle S."/>
        </authorList>
    </citation>
    <scope>NUCLEOTIDE SEQUENCE [LARGE SCALE GENOMIC DNA]</scope>
    <source>
        <strain evidence="2">NCTC 11297</strain>
    </source>
</reference>
<dbReference type="AlphaFoldDB" id="A0A379AR08"/>
<accession>A0A379AR08</accession>
<dbReference type="PROSITE" id="PS51257">
    <property type="entry name" value="PROKAR_LIPOPROTEIN"/>
    <property type="match status" value="1"/>
</dbReference>
<dbReference type="EMBL" id="UGSP01000001">
    <property type="protein sequence ID" value="SUB24014.1"/>
    <property type="molecule type" value="Genomic_DNA"/>
</dbReference>
<sequence length="30" mass="3222">MQIRSLFLAGLLLGCVNLVYAQNIATAQIS</sequence>
<gene>
    <name evidence="1" type="ORF">NCTC11297_01037</name>
</gene>
<proteinExistence type="predicted"/>
<dbReference type="Proteomes" id="UP000255098">
    <property type="component" value="Unassembled WGS sequence"/>
</dbReference>
<evidence type="ECO:0000313" key="1">
    <source>
        <dbReference type="EMBL" id="SUB24014.1"/>
    </source>
</evidence>
<protein>
    <submittedName>
        <fullName evidence="1">Uncharacterized protein</fullName>
    </submittedName>
</protein>
<evidence type="ECO:0000313" key="2">
    <source>
        <dbReference type="Proteomes" id="UP000255098"/>
    </source>
</evidence>
<name>A0A379AR08_AVIAV</name>
<keyword evidence="2" id="KW-1185">Reference proteome</keyword>
<organism evidence="1 2">
    <name type="scientific">Avibacterium avium</name>
    <name type="common">Pasteurella avium</name>
    <dbReference type="NCBI Taxonomy" id="751"/>
    <lineage>
        <taxon>Bacteria</taxon>
        <taxon>Pseudomonadati</taxon>
        <taxon>Pseudomonadota</taxon>
        <taxon>Gammaproteobacteria</taxon>
        <taxon>Pasteurellales</taxon>
        <taxon>Pasteurellaceae</taxon>
        <taxon>Avibacterium</taxon>
    </lineage>
</organism>